<keyword evidence="2" id="KW-0812">Transmembrane</keyword>
<evidence type="ECO:0000256" key="2">
    <source>
        <dbReference type="SAM" id="Phobius"/>
    </source>
</evidence>
<dbReference type="PANTHER" id="PTHR28112:SF1">
    <property type="entry name" value="SRP-INDEPENDENT TARGETING PROTEIN 3"/>
    <property type="match status" value="1"/>
</dbReference>
<evidence type="ECO:0000313" key="4">
    <source>
        <dbReference type="Proteomes" id="UP000217199"/>
    </source>
</evidence>
<reference evidence="3 4" key="1">
    <citation type="journal article" date="2017" name="Mol. Ecol.">
        <title>Comparative and population genomic landscape of Phellinus noxius: A hypervariable fungus causing root rot in trees.</title>
        <authorList>
            <person name="Chung C.L."/>
            <person name="Lee T.J."/>
            <person name="Akiba M."/>
            <person name="Lee H.H."/>
            <person name="Kuo T.H."/>
            <person name="Liu D."/>
            <person name="Ke H.M."/>
            <person name="Yokoi T."/>
            <person name="Roa M.B."/>
            <person name="Lu M.J."/>
            <person name="Chang Y.Y."/>
            <person name="Ann P.J."/>
            <person name="Tsai J.N."/>
            <person name="Chen C.Y."/>
            <person name="Tzean S.S."/>
            <person name="Ota Y."/>
            <person name="Hattori T."/>
            <person name="Sahashi N."/>
            <person name="Liou R.F."/>
            <person name="Kikuchi T."/>
            <person name="Tsai I.J."/>
        </authorList>
    </citation>
    <scope>NUCLEOTIDE SEQUENCE [LARGE SCALE GENOMIC DNA]</scope>
    <source>
        <strain evidence="3 4">FFPRI411160</strain>
    </source>
</reference>
<dbReference type="AlphaFoldDB" id="A0A286UAA1"/>
<keyword evidence="4" id="KW-1185">Reference proteome</keyword>
<feature type="transmembrane region" description="Helical" evidence="2">
    <location>
        <begin position="96"/>
        <end position="114"/>
    </location>
</feature>
<sequence>MSNAAVQNLVISLVAMQLARKIPFDDPDTLNYVRIGYVSVQLLVLSTYYYISMKVKQKNDETVLKYVEPGNPMTQQPGELVTTTVRDYDLNETSKLVRSVYISLAMMGFLHIYMKYTQPLFIQGLMGLKNLYDAKLVQIHILGKPAEGDLKRPFKASGGLFGGAGGEPATDKAAIDEAEKKAGPKSE</sequence>
<dbReference type="Proteomes" id="UP000217199">
    <property type="component" value="Unassembled WGS sequence"/>
</dbReference>
<keyword evidence="2" id="KW-1133">Transmembrane helix</keyword>
<dbReference type="STRING" id="2282107.A0A286UAA1"/>
<feature type="transmembrane region" description="Helical" evidence="2">
    <location>
        <begin position="31"/>
        <end position="51"/>
    </location>
</feature>
<name>A0A286UAA1_9AGAM</name>
<gene>
    <name evidence="3" type="ORF">PNOK_0805400</name>
</gene>
<organism evidence="3 4">
    <name type="scientific">Pyrrhoderma noxium</name>
    <dbReference type="NCBI Taxonomy" id="2282107"/>
    <lineage>
        <taxon>Eukaryota</taxon>
        <taxon>Fungi</taxon>
        <taxon>Dikarya</taxon>
        <taxon>Basidiomycota</taxon>
        <taxon>Agaricomycotina</taxon>
        <taxon>Agaricomycetes</taxon>
        <taxon>Hymenochaetales</taxon>
        <taxon>Hymenochaetaceae</taxon>
        <taxon>Pyrrhoderma</taxon>
    </lineage>
</organism>
<dbReference type="InParanoid" id="A0A286UAA1"/>
<comment type="caution">
    <text evidence="3">The sequence shown here is derived from an EMBL/GenBank/DDBJ whole genome shotgun (WGS) entry which is preliminary data.</text>
</comment>
<dbReference type="InterPro" id="IPR012098">
    <property type="entry name" value="SND3_fun"/>
</dbReference>
<dbReference type="GO" id="GO:0045047">
    <property type="term" value="P:protein targeting to ER"/>
    <property type="evidence" value="ECO:0007669"/>
    <property type="project" value="InterPro"/>
</dbReference>
<keyword evidence="2" id="KW-0472">Membrane</keyword>
<dbReference type="PIRSF" id="PIRSF008756">
    <property type="entry name" value="P_tr_PHO88"/>
    <property type="match status" value="1"/>
</dbReference>
<accession>A0A286UAA1</accession>
<evidence type="ECO:0000256" key="1">
    <source>
        <dbReference type="SAM" id="MobiDB-lite"/>
    </source>
</evidence>
<dbReference type="OrthoDB" id="18139at2759"/>
<dbReference type="GO" id="GO:0005783">
    <property type="term" value="C:endoplasmic reticulum"/>
    <property type="evidence" value="ECO:0007669"/>
    <property type="project" value="InterPro"/>
</dbReference>
<feature type="compositionally biased region" description="Basic and acidic residues" evidence="1">
    <location>
        <begin position="169"/>
        <end position="187"/>
    </location>
</feature>
<feature type="region of interest" description="Disordered" evidence="1">
    <location>
        <begin position="161"/>
        <end position="187"/>
    </location>
</feature>
<evidence type="ECO:0000313" key="3">
    <source>
        <dbReference type="EMBL" id="PAV16434.1"/>
    </source>
</evidence>
<proteinExistence type="predicted"/>
<dbReference type="GO" id="GO:0005739">
    <property type="term" value="C:mitochondrion"/>
    <property type="evidence" value="ECO:0007669"/>
    <property type="project" value="TreeGrafter"/>
</dbReference>
<dbReference type="EMBL" id="NBII01000008">
    <property type="protein sequence ID" value="PAV16434.1"/>
    <property type="molecule type" value="Genomic_DNA"/>
</dbReference>
<dbReference type="Pfam" id="PF10032">
    <property type="entry name" value="Pho88"/>
    <property type="match status" value="1"/>
</dbReference>
<protein>
    <submittedName>
        <fullName evidence="3">Inorganic phosphate transporter</fullName>
    </submittedName>
</protein>
<dbReference type="PANTHER" id="PTHR28112">
    <property type="entry name" value="SRP-INDEPENDENT TARGETING PROTEIN 3"/>
    <property type="match status" value="1"/>
</dbReference>